<keyword evidence="5" id="KW-0560">Oxidoreductase</keyword>
<gene>
    <name evidence="7" type="ORF">FF36_03932</name>
</gene>
<reference evidence="8" key="1">
    <citation type="submission" date="2015-02" db="EMBL/GenBank/DDBJ databases">
        <title>Draft Genome of Frankia sp. CpI1-S.</title>
        <authorList>
            <person name="Oshone R.T."/>
            <person name="Ngom M."/>
            <person name="Ghodhbane-Gtari F."/>
            <person name="Gtari M."/>
            <person name="Morris K."/>
            <person name="Thomas K."/>
            <person name="Sen A."/>
            <person name="Tisa L.S."/>
        </authorList>
    </citation>
    <scope>NUCLEOTIDE SEQUENCE [LARGE SCALE GENOMIC DNA]</scope>
    <source>
        <strain evidence="8">CpI1-S</strain>
    </source>
</reference>
<evidence type="ECO:0000256" key="3">
    <source>
        <dbReference type="ARBA" id="ARBA00022643"/>
    </source>
</evidence>
<dbReference type="SUPFAM" id="SSF51395">
    <property type="entry name" value="FMN-linked oxidoreductases"/>
    <property type="match status" value="1"/>
</dbReference>
<comment type="cofactor">
    <cofactor evidence="1">
        <name>FMN</name>
        <dbReference type="ChEBI" id="CHEBI:58210"/>
    </cofactor>
</comment>
<dbReference type="Gene3D" id="3.20.20.70">
    <property type="entry name" value="Aldolase class I"/>
    <property type="match status" value="1"/>
</dbReference>
<dbReference type="PANTHER" id="PTHR43303">
    <property type="entry name" value="NADPH DEHYDROGENASE C23G7.10C-RELATED"/>
    <property type="match status" value="1"/>
</dbReference>
<dbReference type="InterPro" id="IPR044152">
    <property type="entry name" value="YqjM-like"/>
</dbReference>
<dbReference type="Proteomes" id="UP000032545">
    <property type="component" value="Unassembled WGS sequence"/>
</dbReference>
<evidence type="ECO:0000256" key="5">
    <source>
        <dbReference type="ARBA" id="ARBA00023002"/>
    </source>
</evidence>
<dbReference type="RefSeq" id="WP_242422629.1">
    <property type="nucleotide sequence ID" value="NZ_JYFN01000032.1"/>
</dbReference>
<dbReference type="Pfam" id="PF00724">
    <property type="entry name" value="Oxidored_FMN"/>
    <property type="match status" value="1"/>
</dbReference>
<proteinExistence type="predicted"/>
<dbReference type="PATRIC" id="fig|1502723.3.peg.3621"/>
<evidence type="ECO:0000313" key="7">
    <source>
        <dbReference type="EMBL" id="KJE21728.1"/>
    </source>
</evidence>
<sequence>MVNTQQQSRGLFEELTVGEVTFRNRIAVSPMCQYSAVDGLASDYHLVHLGRFAMGGFGLVMTEATSISPEGRLTYGDVGLWRDDQGDALRRIADFAHGQGARFGIQLGHAGSKAATLPPWVTEADRPADGRWEIFSVTDQPYAPGWQRPRALTTTELAEQLRDWRTAACRAAEAGADVLELHMAHGYLLHSFLSPISNTRDDEFGGDRDARMRFPLLVAEAVRRQWPEDRPLFVRLSVVDNGHDGIDLEQTIEFAGRLKAVGVDVIDCSSGGIGGVYVHSIGPGYQVDWAAEVRRRAEIRTMAVGHIVDAGQADKVIRAGAADLVAIGREALVDPAWPIRAREDLGQYSDRDRFALLPVQSRSWIAKRRRQLDRMATQRERRA</sequence>
<dbReference type="EMBL" id="JYFN01000032">
    <property type="protein sequence ID" value="KJE21728.1"/>
    <property type="molecule type" value="Genomic_DNA"/>
</dbReference>
<evidence type="ECO:0000259" key="6">
    <source>
        <dbReference type="Pfam" id="PF00724"/>
    </source>
</evidence>
<organism evidence="7 8">
    <name type="scientific">Frankia torreyi</name>
    <dbReference type="NCBI Taxonomy" id="1856"/>
    <lineage>
        <taxon>Bacteria</taxon>
        <taxon>Bacillati</taxon>
        <taxon>Actinomycetota</taxon>
        <taxon>Actinomycetes</taxon>
        <taxon>Frankiales</taxon>
        <taxon>Frankiaceae</taxon>
        <taxon>Frankia</taxon>
    </lineage>
</organism>
<dbReference type="GO" id="GO:0010181">
    <property type="term" value="F:FMN binding"/>
    <property type="evidence" value="ECO:0007669"/>
    <property type="project" value="InterPro"/>
</dbReference>
<protein>
    <submittedName>
        <fullName evidence="7">NADH:flavin oxidoreductase</fullName>
    </submittedName>
</protein>
<evidence type="ECO:0000256" key="1">
    <source>
        <dbReference type="ARBA" id="ARBA00001917"/>
    </source>
</evidence>
<evidence type="ECO:0000313" key="8">
    <source>
        <dbReference type="Proteomes" id="UP000032545"/>
    </source>
</evidence>
<keyword evidence="4" id="KW-0521">NADP</keyword>
<keyword evidence="2" id="KW-0285">Flavoprotein</keyword>
<dbReference type="GO" id="GO:0003959">
    <property type="term" value="F:NADPH dehydrogenase activity"/>
    <property type="evidence" value="ECO:0007669"/>
    <property type="project" value="InterPro"/>
</dbReference>
<dbReference type="InterPro" id="IPR013785">
    <property type="entry name" value="Aldolase_TIM"/>
</dbReference>
<keyword evidence="3" id="KW-0288">FMN</keyword>
<dbReference type="PANTHER" id="PTHR43303:SF4">
    <property type="entry name" value="NADPH DEHYDROGENASE C23G7.10C-RELATED"/>
    <property type="match status" value="1"/>
</dbReference>
<dbReference type="CDD" id="cd02932">
    <property type="entry name" value="OYE_YqiM_FMN"/>
    <property type="match status" value="1"/>
</dbReference>
<dbReference type="AlphaFoldDB" id="A0A0D8BBT7"/>
<evidence type="ECO:0000256" key="4">
    <source>
        <dbReference type="ARBA" id="ARBA00022857"/>
    </source>
</evidence>
<name>A0A0D8BBT7_9ACTN</name>
<comment type="caution">
    <text evidence="7">The sequence shown here is derived from an EMBL/GenBank/DDBJ whole genome shotgun (WGS) entry which is preliminary data.</text>
</comment>
<keyword evidence="8" id="KW-1185">Reference proteome</keyword>
<evidence type="ECO:0000256" key="2">
    <source>
        <dbReference type="ARBA" id="ARBA00022630"/>
    </source>
</evidence>
<feature type="domain" description="NADH:flavin oxidoreductase/NADH oxidase N-terminal" evidence="6">
    <location>
        <begin position="11"/>
        <end position="345"/>
    </location>
</feature>
<accession>A0A0D8BBT7</accession>
<dbReference type="InterPro" id="IPR001155">
    <property type="entry name" value="OxRdtase_FMN_N"/>
</dbReference>
<reference evidence="7 8" key="2">
    <citation type="journal article" date="2016" name="Genome Announc.">
        <title>Permanent Draft Genome Sequences for Two Variants of Frankia sp. Strain CpI1, the First Frankia Strain Isolated from Root Nodules of Comptonia peregrina.</title>
        <authorList>
            <person name="Oshone R."/>
            <person name="Hurst S.G.IV."/>
            <person name="Abebe-Akele F."/>
            <person name="Simpson S."/>
            <person name="Morris K."/>
            <person name="Thomas W.K."/>
            <person name="Tisa L.S."/>
        </authorList>
    </citation>
    <scope>NUCLEOTIDE SEQUENCE [LARGE SCALE GENOMIC DNA]</scope>
    <source>
        <strain evidence="8">CpI1-S</strain>
    </source>
</reference>
<dbReference type="GO" id="GO:0050661">
    <property type="term" value="F:NADP binding"/>
    <property type="evidence" value="ECO:0007669"/>
    <property type="project" value="InterPro"/>
</dbReference>